<evidence type="ECO:0000313" key="10">
    <source>
        <dbReference type="Proteomes" id="UP000237846"/>
    </source>
</evidence>
<evidence type="ECO:0000313" key="9">
    <source>
        <dbReference type="EMBL" id="PRX95491.1"/>
    </source>
</evidence>
<keyword evidence="10" id="KW-1185">Reference proteome</keyword>
<dbReference type="SUPFAM" id="SSF53098">
    <property type="entry name" value="Ribonuclease H-like"/>
    <property type="match status" value="1"/>
</dbReference>
<evidence type="ECO:0000256" key="2">
    <source>
        <dbReference type="ARBA" id="ARBA00022722"/>
    </source>
</evidence>
<comment type="function">
    <text evidence="5 7">3'-to-5' exoribonuclease specific for small oligoribonucleotides.</text>
</comment>
<dbReference type="EC" id="3.1.-.-" evidence="7"/>
<keyword evidence="2 7" id="KW-0540">Nuclease</keyword>
<dbReference type="InterPro" id="IPR036397">
    <property type="entry name" value="RNaseH_sf"/>
</dbReference>
<name>A0A2T0PVD8_9ACTN</name>
<dbReference type="InterPro" id="IPR012337">
    <property type="entry name" value="RNaseH-like_sf"/>
</dbReference>
<reference evidence="9 10" key="1">
    <citation type="submission" date="2018-03" db="EMBL/GenBank/DDBJ databases">
        <title>Genomic Encyclopedia of Archaeal and Bacterial Type Strains, Phase II (KMG-II): from individual species to whole genera.</title>
        <authorList>
            <person name="Goeker M."/>
        </authorList>
    </citation>
    <scope>NUCLEOTIDE SEQUENCE [LARGE SCALE GENOMIC DNA]</scope>
    <source>
        <strain evidence="9 10">DSM 45601</strain>
    </source>
</reference>
<evidence type="ECO:0000256" key="3">
    <source>
        <dbReference type="ARBA" id="ARBA00022801"/>
    </source>
</evidence>
<dbReference type="GO" id="GO:0000175">
    <property type="term" value="F:3'-5'-RNA exonuclease activity"/>
    <property type="evidence" value="ECO:0007669"/>
    <property type="project" value="InterPro"/>
</dbReference>
<protein>
    <recommendedName>
        <fullName evidence="6 7">Oligoribonuclease</fullName>
        <ecNumber evidence="7">3.1.-.-</ecNumber>
    </recommendedName>
</protein>
<dbReference type="InterPro" id="IPR013520">
    <property type="entry name" value="Ribonucl_H"/>
</dbReference>
<keyword evidence="3 7" id="KW-0378">Hydrolase</keyword>
<evidence type="ECO:0000256" key="4">
    <source>
        <dbReference type="ARBA" id="ARBA00022839"/>
    </source>
</evidence>
<evidence type="ECO:0000259" key="8">
    <source>
        <dbReference type="SMART" id="SM00479"/>
    </source>
</evidence>
<keyword evidence="7" id="KW-0963">Cytoplasm</keyword>
<accession>A0A2T0PVD8</accession>
<sequence length="214" mass="23392">MNDRLVWIDCEMTGLDLHHDALIEVAVLITDGELNQLGEGLDVVIRPPQAALDQMSEVVRTMHTHSGLLDVLSEGVTAEDAEQQVLDHVRAFIPDPKKAPLCGNSIATDRSFLARDMPKLDSHLHYRMVDVSGIKELVRRWYPRVYFASPEKKGGHRALADITESILELRYYRAAVFVPQPGPDSATARDYADKITAWGLSAGGPGGSGAAAHG</sequence>
<gene>
    <name evidence="7" type="primary">orn</name>
    <name evidence="9" type="ORF">CLV72_10999</name>
</gene>
<proteinExistence type="inferred from homology"/>
<dbReference type="HAMAP" id="MF_00045">
    <property type="entry name" value="Oligoribonuclease"/>
    <property type="match status" value="1"/>
</dbReference>
<evidence type="ECO:0000256" key="1">
    <source>
        <dbReference type="ARBA" id="ARBA00009921"/>
    </source>
</evidence>
<dbReference type="SMART" id="SM00479">
    <property type="entry name" value="EXOIII"/>
    <property type="match status" value="1"/>
</dbReference>
<dbReference type="AlphaFoldDB" id="A0A2T0PVD8"/>
<dbReference type="FunFam" id="3.30.420.10:FF:000003">
    <property type="entry name" value="Oligoribonuclease"/>
    <property type="match status" value="1"/>
</dbReference>
<dbReference type="GO" id="GO:0003676">
    <property type="term" value="F:nucleic acid binding"/>
    <property type="evidence" value="ECO:0007669"/>
    <property type="project" value="InterPro"/>
</dbReference>
<comment type="caution">
    <text evidence="9">The sequence shown here is derived from an EMBL/GenBank/DDBJ whole genome shotgun (WGS) entry which is preliminary data.</text>
</comment>
<evidence type="ECO:0000256" key="5">
    <source>
        <dbReference type="ARBA" id="ARBA00057155"/>
    </source>
</evidence>
<feature type="active site" evidence="7">
    <location>
        <position position="126"/>
    </location>
</feature>
<dbReference type="Gene3D" id="3.30.420.10">
    <property type="entry name" value="Ribonuclease H-like superfamily/Ribonuclease H"/>
    <property type="match status" value="1"/>
</dbReference>
<dbReference type="RefSeq" id="WP_106251600.1">
    <property type="nucleotide sequence ID" value="NZ_PVZC01000009.1"/>
</dbReference>
<comment type="subcellular location">
    <subcellularLocation>
        <location evidence="7">Cytoplasm</location>
    </subcellularLocation>
</comment>
<dbReference type="Proteomes" id="UP000237846">
    <property type="component" value="Unassembled WGS sequence"/>
</dbReference>
<dbReference type="EMBL" id="PVZC01000009">
    <property type="protein sequence ID" value="PRX95491.1"/>
    <property type="molecule type" value="Genomic_DNA"/>
</dbReference>
<dbReference type="GO" id="GO:0005737">
    <property type="term" value="C:cytoplasm"/>
    <property type="evidence" value="ECO:0007669"/>
    <property type="project" value="UniProtKB-SubCell"/>
</dbReference>
<organism evidence="9 10">
    <name type="scientific">Allonocardiopsis opalescens</name>
    <dbReference type="NCBI Taxonomy" id="1144618"/>
    <lineage>
        <taxon>Bacteria</taxon>
        <taxon>Bacillati</taxon>
        <taxon>Actinomycetota</taxon>
        <taxon>Actinomycetes</taxon>
        <taxon>Streptosporangiales</taxon>
        <taxon>Allonocardiopsis</taxon>
    </lineage>
</organism>
<dbReference type="CDD" id="cd06135">
    <property type="entry name" value="Orn"/>
    <property type="match status" value="1"/>
</dbReference>
<dbReference type="InterPro" id="IPR022894">
    <property type="entry name" value="Oligoribonuclease"/>
</dbReference>
<dbReference type="PANTHER" id="PTHR11046:SF0">
    <property type="entry name" value="OLIGORIBONUCLEASE, MITOCHONDRIAL"/>
    <property type="match status" value="1"/>
</dbReference>
<keyword evidence="4 7" id="KW-0269">Exonuclease</keyword>
<dbReference type="NCBIfam" id="NF003765">
    <property type="entry name" value="PRK05359.1"/>
    <property type="match status" value="1"/>
</dbReference>
<comment type="similarity">
    <text evidence="1 7">Belongs to the oligoribonuclease family.</text>
</comment>
<evidence type="ECO:0000256" key="7">
    <source>
        <dbReference type="HAMAP-Rule" id="MF_00045"/>
    </source>
</evidence>
<dbReference type="Pfam" id="PF00929">
    <property type="entry name" value="RNase_T"/>
    <property type="match status" value="1"/>
</dbReference>
<dbReference type="PANTHER" id="PTHR11046">
    <property type="entry name" value="OLIGORIBONUCLEASE, MITOCHONDRIAL"/>
    <property type="match status" value="1"/>
</dbReference>
<dbReference type="OrthoDB" id="9801329at2"/>
<evidence type="ECO:0000256" key="6">
    <source>
        <dbReference type="ARBA" id="ARBA00070964"/>
    </source>
</evidence>
<feature type="domain" description="Exonuclease" evidence="8">
    <location>
        <begin position="4"/>
        <end position="178"/>
    </location>
</feature>